<dbReference type="eggNOG" id="COG1396">
    <property type="taxonomic scope" value="Bacteria"/>
</dbReference>
<sequence length="292" mass="33997">MSALTTAPLPDSTEQNRRLTLGKFLRTRRESLDPERLGLSTPRKRRTPGLRREDVALLADVGITWYTWLEQGRPIKTSVKTLLAIAKALQFNEVETRHLFMLAELPFSPTVRASCEKINEDSQTILDQLNPYPAVIVNARFSILGFNQSWCRLLNIDLNQIPHEDRNCIYLAFTHPDWQKGLADLQEFLPNMVAMFRARLVEHSGEPLWETLLQRCLNESELFRQLWHQRYEIQGVINKVKRFQHPLLGVISLRQINWWTASHNGDRMLVYMPAEAQDKQMLEKLARLDFPV</sequence>
<dbReference type="GO" id="GO:0003677">
    <property type="term" value="F:DNA binding"/>
    <property type="evidence" value="ECO:0007669"/>
    <property type="project" value="InterPro"/>
</dbReference>
<dbReference type="Gene3D" id="1.10.260.40">
    <property type="entry name" value="lambda repressor-like DNA-binding domains"/>
    <property type="match status" value="1"/>
</dbReference>
<dbReference type="PANTHER" id="PTHR35010">
    <property type="entry name" value="BLL4672 PROTEIN-RELATED"/>
    <property type="match status" value="1"/>
</dbReference>
<proteinExistence type="predicted"/>
<dbReference type="Gene3D" id="3.30.450.180">
    <property type="match status" value="1"/>
</dbReference>
<dbReference type="InterPro" id="IPR010982">
    <property type="entry name" value="Lambda_DNA-bd_dom_sf"/>
</dbReference>
<keyword evidence="3" id="KW-1185">Reference proteome</keyword>
<evidence type="ECO:0000259" key="1">
    <source>
        <dbReference type="SMART" id="SM00530"/>
    </source>
</evidence>
<gene>
    <name evidence="2" type="ORF">SAMN02982996_00910</name>
</gene>
<dbReference type="SMART" id="SM00530">
    <property type="entry name" value="HTH_XRE"/>
    <property type="match status" value="1"/>
</dbReference>
<dbReference type="SUPFAM" id="SSF47413">
    <property type="entry name" value="lambda repressor-like DNA-binding domains"/>
    <property type="match status" value="1"/>
</dbReference>
<accession>A0A1H3Y7Z8</accession>
<protein>
    <submittedName>
        <fullName evidence="2">Helix-turn-helix domain-containing protein</fullName>
    </submittedName>
</protein>
<dbReference type="RefSeq" id="WP_074727997.1">
    <property type="nucleotide sequence ID" value="NZ_FNQS01000002.1"/>
</dbReference>
<dbReference type="STRING" id="71657.SAMN02982996_00910"/>
<reference evidence="2 3" key="1">
    <citation type="submission" date="2016-10" db="EMBL/GenBank/DDBJ databases">
        <authorList>
            <person name="de Groot N.N."/>
        </authorList>
    </citation>
    <scope>NUCLEOTIDE SEQUENCE [LARGE SCALE GENOMIC DNA]</scope>
    <source>
        <strain evidence="2 3">ATCC 29281</strain>
    </source>
</reference>
<evidence type="ECO:0000313" key="2">
    <source>
        <dbReference type="EMBL" id="SEA07766.1"/>
    </source>
</evidence>
<dbReference type="Pfam" id="PF13560">
    <property type="entry name" value="HTH_31"/>
    <property type="match status" value="1"/>
</dbReference>
<dbReference type="CDD" id="cd00093">
    <property type="entry name" value="HTH_XRE"/>
    <property type="match status" value="1"/>
</dbReference>
<dbReference type="EMBL" id="FNQS01000002">
    <property type="protein sequence ID" value="SEA07766.1"/>
    <property type="molecule type" value="Genomic_DNA"/>
</dbReference>
<feature type="domain" description="HTH cro/C1-type" evidence="1">
    <location>
        <begin position="24"/>
        <end position="96"/>
    </location>
</feature>
<dbReference type="PANTHER" id="PTHR35010:SF2">
    <property type="entry name" value="BLL4672 PROTEIN"/>
    <property type="match status" value="1"/>
</dbReference>
<dbReference type="Pfam" id="PF17765">
    <property type="entry name" value="MLTR_LBD"/>
    <property type="match status" value="1"/>
</dbReference>
<evidence type="ECO:0000313" key="3">
    <source>
        <dbReference type="Proteomes" id="UP000187280"/>
    </source>
</evidence>
<name>A0A1H3Y7Z8_9GAMM</name>
<dbReference type="InterPro" id="IPR001387">
    <property type="entry name" value="Cro/C1-type_HTH"/>
</dbReference>
<dbReference type="GeneID" id="97763825"/>
<organism evidence="2 3">
    <name type="scientific">Lonsdalea quercina</name>
    <dbReference type="NCBI Taxonomy" id="71657"/>
    <lineage>
        <taxon>Bacteria</taxon>
        <taxon>Pseudomonadati</taxon>
        <taxon>Pseudomonadota</taxon>
        <taxon>Gammaproteobacteria</taxon>
        <taxon>Enterobacterales</taxon>
        <taxon>Pectobacteriaceae</taxon>
        <taxon>Lonsdalea</taxon>
    </lineage>
</organism>
<dbReference type="InterPro" id="IPR041413">
    <property type="entry name" value="MLTR_LBD"/>
</dbReference>
<dbReference type="AlphaFoldDB" id="A0A1H3Y7Z8"/>
<dbReference type="Proteomes" id="UP000187280">
    <property type="component" value="Unassembled WGS sequence"/>
</dbReference>